<reference evidence="11" key="1">
    <citation type="submission" date="2017-09" db="EMBL/GenBank/DDBJ databases">
        <title>Brachybacterium sp. VM2412.</title>
        <authorList>
            <person name="Tak E.J."/>
            <person name="Bae J.-W."/>
        </authorList>
    </citation>
    <scope>NUCLEOTIDE SEQUENCE [LARGE SCALE GENOMIC DNA]</scope>
    <source>
        <strain evidence="11">VM2412</strain>
    </source>
</reference>
<protein>
    <submittedName>
        <fullName evidence="10">Translocase</fullName>
    </submittedName>
</protein>
<dbReference type="InterPro" id="IPR003369">
    <property type="entry name" value="TatA/B/E"/>
</dbReference>
<dbReference type="Proteomes" id="UP000218165">
    <property type="component" value="Chromosome"/>
</dbReference>
<evidence type="ECO:0000256" key="7">
    <source>
        <dbReference type="ARBA" id="ARBA00023136"/>
    </source>
</evidence>
<comment type="subcellular location">
    <subcellularLocation>
        <location evidence="1">Membrane</location>
        <topology evidence="1">Single-pass membrane protein</topology>
    </subcellularLocation>
</comment>
<organism evidence="10 11">
    <name type="scientific">Brachybacterium vulturis</name>
    <dbReference type="NCBI Taxonomy" id="2017484"/>
    <lineage>
        <taxon>Bacteria</taxon>
        <taxon>Bacillati</taxon>
        <taxon>Actinomycetota</taxon>
        <taxon>Actinomycetes</taxon>
        <taxon>Micrococcales</taxon>
        <taxon>Dermabacteraceae</taxon>
        <taxon>Brachybacterium</taxon>
    </lineage>
</organism>
<proteinExistence type="predicted"/>
<evidence type="ECO:0000256" key="6">
    <source>
        <dbReference type="ARBA" id="ARBA00023010"/>
    </source>
</evidence>
<evidence type="ECO:0000256" key="3">
    <source>
        <dbReference type="ARBA" id="ARBA00022692"/>
    </source>
</evidence>
<evidence type="ECO:0000313" key="10">
    <source>
        <dbReference type="EMBL" id="ATG52479.1"/>
    </source>
</evidence>
<evidence type="ECO:0000256" key="9">
    <source>
        <dbReference type="SAM" id="Phobius"/>
    </source>
</evidence>
<evidence type="ECO:0000256" key="2">
    <source>
        <dbReference type="ARBA" id="ARBA00022448"/>
    </source>
</evidence>
<evidence type="ECO:0000313" key="11">
    <source>
        <dbReference type="Proteomes" id="UP000218165"/>
    </source>
</evidence>
<keyword evidence="3 9" id="KW-0812">Transmembrane</keyword>
<keyword evidence="5 9" id="KW-1133">Transmembrane helix</keyword>
<evidence type="ECO:0000256" key="4">
    <source>
        <dbReference type="ARBA" id="ARBA00022927"/>
    </source>
</evidence>
<dbReference type="GO" id="GO:0015031">
    <property type="term" value="P:protein transport"/>
    <property type="evidence" value="ECO:0007669"/>
    <property type="project" value="UniProtKB-KW"/>
</dbReference>
<dbReference type="GO" id="GO:0016020">
    <property type="term" value="C:membrane"/>
    <property type="evidence" value="ECO:0007669"/>
    <property type="project" value="UniProtKB-ARBA"/>
</dbReference>
<dbReference type="EMBL" id="CP023563">
    <property type="protein sequence ID" value="ATG52479.1"/>
    <property type="molecule type" value="Genomic_DNA"/>
</dbReference>
<feature type="compositionally biased region" description="Basic residues" evidence="8">
    <location>
        <begin position="117"/>
        <end position="128"/>
    </location>
</feature>
<dbReference type="Pfam" id="PF02416">
    <property type="entry name" value="TatA_B_E"/>
    <property type="match status" value="1"/>
</dbReference>
<sequence length="137" mass="14968">MGGTGFMGLGGWEIVILLVVFLVIVGPQRLPDLTRQLVQWVRQARRWVDDSRSTVEDEMGIAIEDLRKYDPRQYDPRRIIREAWGDTDLEELIPSKDSMNIATGGAAAGAAAAGAKSGKKSAKAKGPKRAPFDDEAT</sequence>
<keyword evidence="4" id="KW-0653">Protein transport</keyword>
<evidence type="ECO:0000256" key="5">
    <source>
        <dbReference type="ARBA" id="ARBA00022989"/>
    </source>
</evidence>
<feature type="region of interest" description="Disordered" evidence="8">
    <location>
        <begin position="110"/>
        <end position="137"/>
    </location>
</feature>
<dbReference type="RefSeq" id="WP_096803592.1">
    <property type="nucleotide sequence ID" value="NZ_CP023563.1"/>
</dbReference>
<keyword evidence="2" id="KW-0813">Transport</keyword>
<dbReference type="PRINTS" id="PR01506">
    <property type="entry name" value="TATBPROTEIN"/>
</dbReference>
<evidence type="ECO:0000256" key="8">
    <source>
        <dbReference type="SAM" id="MobiDB-lite"/>
    </source>
</evidence>
<gene>
    <name evidence="10" type="ORF">CFK38_13855</name>
</gene>
<evidence type="ECO:0000256" key="1">
    <source>
        <dbReference type="ARBA" id="ARBA00004167"/>
    </source>
</evidence>
<accession>A0A291GQ46</accession>
<keyword evidence="7 9" id="KW-0472">Membrane</keyword>
<dbReference type="KEGG" id="brz:CFK38_13855"/>
<dbReference type="OrthoDB" id="3267321at2"/>
<dbReference type="Gene3D" id="1.20.5.3310">
    <property type="match status" value="1"/>
</dbReference>
<keyword evidence="6" id="KW-0811">Translocation</keyword>
<dbReference type="AlphaFoldDB" id="A0A291GQ46"/>
<feature type="transmembrane region" description="Helical" evidence="9">
    <location>
        <begin position="6"/>
        <end position="25"/>
    </location>
</feature>
<name>A0A291GQ46_9MICO</name>
<keyword evidence="11" id="KW-1185">Reference proteome</keyword>